<organism evidence="5 8">
    <name type="scientific">Pediococcus damnosus</name>
    <dbReference type="NCBI Taxonomy" id="51663"/>
    <lineage>
        <taxon>Bacteria</taxon>
        <taxon>Bacillati</taxon>
        <taxon>Bacillota</taxon>
        <taxon>Bacilli</taxon>
        <taxon>Lactobacillales</taxon>
        <taxon>Lactobacillaceae</taxon>
        <taxon>Pediococcus</taxon>
    </lineage>
</organism>
<dbReference type="PANTHER" id="PTHR42939:SF5">
    <property type="entry name" value="ABC-TYPE TRANSPORTER ATP-BINDING PROTEIN ECSA"/>
    <property type="match status" value="1"/>
</dbReference>
<dbReference type="PANTHER" id="PTHR42939">
    <property type="entry name" value="ABC TRANSPORTER ATP-BINDING PROTEIN ALBC-RELATED"/>
    <property type="match status" value="1"/>
</dbReference>
<evidence type="ECO:0000313" key="6">
    <source>
        <dbReference type="EMBL" id="AMV67834.1"/>
    </source>
</evidence>
<dbReference type="Proteomes" id="UP000076244">
    <property type="component" value="Chromosome"/>
</dbReference>
<dbReference type="CDD" id="cd03230">
    <property type="entry name" value="ABC_DR_subfamily_A"/>
    <property type="match status" value="1"/>
</dbReference>
<dbReference type="Gene3D" id="3.40.50.300">
    <property type="entry name" value="P-loop containing nucleotide triphosphate hydrolases"/>
    <property type="match status" value="1"/>
</dbReference>
<keyword evidence="1" id="KW-0813">Transport</keyword>
<keyword evidence="2" id="KW-0547">Nucleotide-binding</keyword>
<evidence type="ECO:0000256" key="1">
    <source>
        <dbReference type="ARBA" id="ARBA00022448"/>
    </source>
</evidence>
<dbReference type="KEGG" id="pdm:ADU72_1913"/>
<dbReference type="PROSITE" id="PS50893">
    <property type="entry name" value="ABC_TRANSPORTER_2"/>
    <property type="match status" value="1"/>
</dbReference>
<sequence>MALKIEHLVGGYSQIPVLKDISFEVNPGELVGLIGLNGAGKSTTINHVIGLMTPQKGKITIDGKTVYQDSNAYKKQIAYIPELPVLYPELTLREHIDLTIMAYQLDKKQAWQRANELLETFRLANKLEWFPNNFSKGMKQKVMIVCAFLTDANLYIIDEPFLGLDPLATDDLLKLIDDRKSHGAAVLMSTHVLDTAEKYCDRFVLLHDGKIQNQGDLAELRAQNPTLGQSLTEIYLGLARAGEQHA</sequence>
<dbReference type="PROSITE" id="PS00211">
    <property type="entry name" value="ABC_TRANSPORTER_1"/>
    <property type="match status" value="1"/>
</dbReference>
<dbReference type="InterPro" id="IPR027417">
    <property type="entry name" value="P-loop_NTPase"/>
</dbReference>
<name>A0A0R2HU91_9LACO</name>
<dbReference type="GO" id="GO:0005524">
    <property type="term" value="F:ATP binding"/>
    <property type="evidence" value="ECO:0007669"/>
    <property type="project" value="UniProtKB-KW"/>
</dbReference>
<evidence type="ECO:0000313" key="7">
    <source>
        <dbReference type="Proteomes" id="UP000076244"/>
    </source>
</evidence>
<dbReference type="GO" id="GO:0016887">
    <property type="term" value="F:ATP hydrolysis activity"/>
    <property type="evidence" value="ECO:0007669"/>
    <property type="project" value="InterPro"/>
</dbReference>
<dbReference type="InterPro" id="IPR051782">
    <property type="entry name" value="ABC_Transporter_VariousFunc"/>
</dbReference>
<keyword evidence="3 5" id="KW-0067">ATP-binding</keyword>
<dbReference type="EMBL" id="CP012288">
    <property type="protein sequence ID" value="AMV67834.1"/>
    <property type="molecule type" value="Genomic_DNA"/>
</dbReference>
<dbReference type="SMART" id="SM00382">
    <property type="entry name" value="AAA"/>
    <property type="match status" value="1"/>
</dbReference>
<accession>A0A0R2HU91</accession>
<dbReference type="Proteomes" id="UP000076405">
    <property type="component" value="Chromosome"/>
</dbReference>
<feature type="domain" description="ABC transporter" evidence="4">
    <location>
        <begin position="3"/>
        <end position="233"/>
    </location>
</feature>
<dbReference type="Pfam" id="PF00005">
    <property type="entry name" value="ABC_tran"/>
    <property type="match status" value="1"/>
</dbReference>
<proteinExistence type="predicted"/>
<reference evidence="7 8" key="1">
    <citation type="journal article" date="2016" name="PLoS ONE">
        <title>The Identification of Novel Diagnostic Marker Genes for the Detection of Beer Spoiling Pediococcus damnosus Strains Using the BlAst Diagnostic Gene findEr.</title>
        <authorList>
            <person name="Behr J."/>
            <person name="Geissler A.J."/>
            <person name="Schmid J."/>
            <person name="Zehe A."/>
            <person name="Vogel R.F."/>
        </authorList>
    </citation>
    <scope>NUCLEOTIDE SEQUENCE [LARGE SCALE GENOMIC DNA]</scope>
    <source>
        <strain evidence="5 8">TMW 2.1533</strain>
        <strain evidence="6 7">TMW 2.1535</strain>
    </source>
</reference>
<evidence type="ECO:0000256" key="2">
    <source>
        <dbReference type="ARBA" id="ARBA00022741"/>
    </source>
</evidence>
<dbReference type="InterPro" id="IPR003593">
    <property type="entry name" value="AAA+_ATPase"/>
</dbReference>
<protein>
    <submittedName>
        <fullName evidence="5">ABC transporter, ATP-binding protein EcsA</fullName>
    </submittedName>
</protein>
<dbReference type="SUPFAM" id="SSF52540">
    <property type="entry name" value="P-loop containing nucleoside triphosphate hydrolases"/>
    <property type="match status" value="1"/>
</dbReference>
<evidence type="ECO:0000259" key="4">
    <source>
        <dbReference type="PROSITE" id="PS50893"/>
    </source>
</evidence>
<dbReference type="EMBL" id="CP012275">
    <property type="protein sequence ID" value="AMV62308.1"/>
    <property type="molecule type" value="Genomic_DNA"/>
</dbReference>
<evidence type="ECO:0000313" key="8">
    <source>
        <dbReference type="Proteomes" id="UP000076405"/>
    </source>
</evidence>
<dbReference type="OrthoDB" id="9804819at2"/>
<dbReference type="InterPro" id="IPR017871">
    <property type="entry name" value="ABC_transporter-like_CS"/>
</dbReference>
<dbReference type="AlphaFoldDB" id="A0A0R2HU91"/>
<gene>
    <name evidence="5" type="ORF">ADU70_0810</name>
    <name evidence="6" type="ORF">ADU72_1913</name>
</gene>
<dbReference type="RefSeq" id="WP_046871732.1">
    <property type="nucleotide sequence ID" value="NZ_BAAAXI010000019.1"/>
</dbReference>
<keyword evidence="7" id="KW-1185">Reference proteome</keyword>
<evidence type="ECO:0000256" key="3">
    <source>
        <dbReference type="ARBA" id="ARBA00022840"/>
    </source>
</evidence>
<dbReference type="InterPro" id="IPR003439">
    <property type="entry name" value="ABC_transporter-like_ATP-bd"/>
</dbReference>
<dbReference type="GeneID" id="57277094"/>
<evidence type="ECO:0000313" key="5">
    <source>
        <dbReference type="EMBL" id="AMV62308.1"/>
    </source>
</evidence>